<dbReference type="InterPro" id="IPR027417">
    <property type="entry name" value="P-loop_NTPase"/>
</dbReference>
<dbReference type="SUPFAM" id="SSF52540">
    <property type="entry name" value="P-loop containing nucleoside triphosphate hydrolases"/>
    <property type="match status" value="1"/>
</dbReference>
<organism evidence="1 2">
    <name type="scientific">Sedimentitalea arenosa</name>
    <dbReference type="NCBI Taxonomy" id="2798803"/>
    <lineage>
        <taxon>Bacteria</taxon>
        <taxon>Pseudomonadati</taxon>
        <taxon>Pseudomonadota</taxon>
        <taxon>Alphaproteobacteria</taxon>
        <taxon>Rhodobacterales</taxon>
        <taxon>Paracoccaceae</taxon>
        <taxon>Sedimentitalea</taxon>
    </lineage>
</organism>
<dbReference type="Proteomes" id="UP000619079">
    <property type="component" value="Unassembled WGS sequence"/>
</dbReference>
<sequence>MSLLVVNLGLPKTGTTTLARALRLAGLNVADRRLRGRNAGDPALKGAFVADLLYRGYFETGDPGAYLGKATAISEMSLLRPDRSLWPQMDFALILALRAKHPGLKFLASRRDAFELSQSMLAWSDLVLNRLPSASIPGLPPGYGDTTRERMHWIDGHYAALARFFDGDPDYLEYDIAESDAPSRIGTFLGRDIPWWGQLNRNPLRRHVGVG</sequence>
<dbReference type="Gene3D" id="3.40.50.300">
    <property type="entry name" value="P-loop containing nucleotide triphosphate hydrolases"/>
    <property type="match status" value="1"/>
</dbReference>
<proteinExistence type="predicted"/>
<comment type="caution">
    <text evidence="1">The sequence shown here is derived from an EMBL/GenBank/DDBJ whole genome shotgun (WGS) entry which is preliminary data.</text>
</comment>
<dbReference type="AlphaFoldDB" id="A0A8J7J9J7"/>
<protein>
    <submittedName>
        <fullName evidence="1">Sulfotransferase family protein</fullName>
    </submittedName>
</protein>
<accession>A0A8J7J9J7</accession>
<dbReference type="EMBL" id="JAELVR010000012">
    <property type="protein sequence ID" value="MBJ6373312.1"/>
    <property type="molecule type" value="Genomic_DNA"/>
</dbReference>
<evidence type="ECO:0000313" key="2">
    <source>
        <dbReference type="Proteomes" id="UP000619079"/>
    </source>
</evidence>
<reference evidence="1" key="1">
    <citation type="submission" date="2020-12" db="EMBL/GenBank/DDBJ databases">
        <title>Sedimentitalea sp. nov., isolated from sand in Incheon.</title>
        <authorList>
            <person name="Kim W."/>
        </authorList>
    </citation>
    <scope>NUCLEOTIDE SEQUENCE</scope>
    <source>
        <strain evidence="1">CAU 1593</strain>
    </source>
</reference>
<evidence type="ECO:0000313" key="1">
    <source>
        <dbReference type="EMBL" id="MBJ6373312.1"/>
    </source>
</evidence>
<keyword evidence="2" id="KW-1185">Reference proteome</keyword>
<name>A0A8J7J9J7_9RHOB</name>
<gene>
    <name evidence="1" type="ORF">JF290_17430</name>
</gene>
<dbReference type="RefSeq" id="WP_199026175.1">
    <property type="nucleotide sequence ID" value="NZ_JAELVR010000012.1"/>
</dbReference>